<dbReference type="SMART" id="SM00346">
    <property type="entry name" value="HTH_ICLR"/>
    <property type="match status" value="1"/>
</dbReference>
<evidence type="ECO:0000256" key="3">
    <source>
        <dbReference type="ARBA" id="ARBA00023163"/>
    </source>
</evidence>
<dbReference type="Gene3D" id="1.10.10.10">
    <property type="entry name" value="Winged helix-like DNA-binding domain superfamily/Winged helix DNA-binding domain"/>
    <property type="match status" value="1"/>
</dbReference>
<organism evidence="6 7">
    <name type="scientific">Neopusillimonas maritima</name>
    <dbReference type="NCBI Taxonomy" id="2026239"/>
    <lineage>
        <taxon>Bacteria</taxon>
        <taxon>Pseudomonadati</taxon>
        <taxon>Pseudomonadota</taxon>
        <taxon>Betaproteobacteria</taxon>
        <taxon>Burkholderiales</taxon>
        <taxon>Alcaligenaceae</taxon>
        <taxon>Neopusillimonas</taxon>
    </lineage>
</organism>
<dbReference type="GO" id="GO:0003700">
    <property type="term" value="F:DNA-binding transcription factor activity"/>
    <property type="evidence" value="ECO:0007669"/>
    <property type="project" value="TreeGrafter"/>
</dbReference>
<feature type="domain" description="HTH iclR-type" evidence="4">
    <location>
        <begin position="20"/>
        <end position="81"/>
    </location>
</feature>
<keyword evidence="3" id="KW-0804">Transcription</keyword>
<evidence type="ECO:0008006" key="8">
    <source>
        <dbReference type="Google" id="ProtNLM"/>
    </source>
</evidence>
<keyword evidence="1" id="KW-0805">Transcription regulation</keyword>
<dbReference type="InterPro" id="IPR005471">
    <property type="entry name" value="Tscrpt_reg_IclR_N"/>
</dbReference>
<evidence type="ECO:0000259" key="4">
    <source>
        <dbReference type="PROSITE" id="PS51077"/>
    </source>
</evidence>
<dbReference type="GO" id="GO:0003677">
    <property type="term" value="F:DNA binding"/>
    <property type="evidence" value="ECO:0007669"/>
    <property type="project" value="UniProtKB-KW"/>
</dbReference>
<sequence>MTKESVGRGEQAGLETGALVTPMVRGLRLLEYIAQGGNTGNLSEVGRLIDVNRVTVTRLLATLEQEGMIERLPSGGHRVSLRFLALSATTLGHNDFMSVVRRYAQSICHSLGISVYYTVLDGADMVYLLREMPPAGLVSHITLGSRVTAWQLAPGKAVLASRSNDELNLMFGPSASKPIPDFDRWMQEIDTIRETGYVWSRSRLEKGINACAAAIKNADGDAVGALSVVGPEQIFIEDETLEAQAQKAVCEAARALSEIRCCDGSA</sequence>
<accession>A0A3A1YW50</accession>
<comment type="caution">
    <text evidence="6">The sequence shown here is derived from an EMBL/GenBank/DDBJ whole genome shotgun (WGS) entry which is preliminary data.</text>
</comment>
<dbReference type="PANTHER" id="PTHR30136:SF24">
    <property type="entry name" value="HTH-TYPE TRANSCRIPTIONAL REPRESSOR ALLR"/>
    <property type="match status" value="1"/>
</dbReference>
<dbReference type="PROSITE" id="PS51077">
    <property type="entry name" value="HTH_ICLR"/>
    <property type="match status" value="1"/>
</dbReference>
<dbReference type="EMBL" id="NQYH01000002">
    <property type="protein sequence ID" value="RIY41765.1"/>
    <property type="molecule type" value="Genomic_DNA"/>
</dbReference>
<protein>
    <recommendedName>
        <fullName evidence="8">IclR family transcriptional regulator</fullName>
    </recommendedName>
</protein>
<dbReference type="InterPro" id="IPR036388">
    <property type="entry name" value="WH-like_DNA-bd_sf"/>
</dbReference>
<dbReference type="InterPro" id="IPR036390">
    <property type="entry name" value="WH_DNA-bd_sf"/>
</dbReference>
<dbReference type="SUPFAM" id="SSF55781">
    <property type="entry name" value="GAF domain-like"/>
    <property type="match status" value="1"/>
</dbReference>
<dbReference type="Proteomes" id="UP000266206">
    <property type="component" value="Unassembled WGS sequence"/>
</dbReference>
<dbReference type="Pfam" id="PF01614">
    <property type="entry name" value="IclR_C"/>
    <property type="match status" value="1"/>
</dbReference>
<evidence type="ECO:0000256" key="2">
    <source>
        <dbReference type="ARBA" id="ARBA00023125"/>
    </source>
</evidence>
<evidence type="ECO:0000313" key="7">
    <source>
        <dbReference type="Proteomes" id="UP000266206"/>
    </source>
</evidence>
<dbReference type="InterPro" id="IPR029016">
    <property type="entry name" value="GAF-like_dom_sf"/>
</dbReference>
<reference evidence="6 7" key="1">
    <citation type="submission" date="2017-08" db="EMBL/GenBank/DDBJ databases">
        <title>Pusillimonas indicus sp. nov., a member of the family Alcaligenaceae isolated from surface seawater.</title>
        <authorList>
            <person name="Li J."/>
        </authorList>
    </citation>
    <scope>NUCLEOTIDE SEQUENCE [LARGE SCALE GENOMIC DNA]</scope>
    <source>
        <strain evidence="6 7">L52-1-41</strain>
    </source>
</reference>
<dbReference type="InterPro" id="IPR050707">
    <property type="entry name" value="HTH_MetabolicPath_Reg"/>
</dbReference>
<evidence type="ECO:0000259" key="5">
    <source>
        <dbReference type="PROSITE" id="PS51078"/>
    </source>
</evidence>
<dbReference type="Gene3D" id="3.30.450.40">
    <property type="match status" value="1"/>
</dbReference>
<gene>
    <name evidence="6" type="ORF">CJP73_04805</name>
</gene>
<dbReference type="Pfam" id="PF09339">
    <property type="entry name" value="HTH_IclR"/>
    <property type="match status" value="1"/>
</dbReference>
<dbReference type="GO" id="GO:0045892">
    <property type="term" value="P:negative regulation of DNA-templated transcription"/>
    <property type="evidence" value="ECO:0007669"/>
    <property type="project" value="TreeGrafter"/>
</dbReference>
<dbReference type="SUPFAM" id="SSF46785">
    <property type="entry name" value="Winged helix' DNA-binding domain"/>
    <property type="match status" value="1"/>
</dbReference>
<proteinExistence type="predicted"/>
<name>A0A3A1YW50_9BURK</name>
<dbReference type="AlphaFoldDB" id="A0A3A1YW50"/>
<dbReference type="PROSITE" id="PS51078">
    <property type="entry name" value="ICLR_ED"/>
    <property type="match status" value="1"/>
</dbReference>
<keyword evidence="2" id="KW-0238">DNA-binding</keyword>
<dbReference type="RefSeq" id="WP_119515639.1">
    <property type="nucleotide sequence ID" value="NZ_NQYH01000002.1"/>
</dbReference>
<feature type="domain" description="IclR-ED" evidence="5">
    <location>
        <begin position="82"/>
        <end position="262"/>
    </location>
</feature>
<dbReference type="InterPro" id="IPR014757">
    <property type="entry name" value="Tscrpt_reg_IclR_C"/>
</dbReference>
<evidence type="ECO:0000313" key="6">
    <source>
        <dbReference type="EMBL" id="RIY41765.1"/>
    </source>
</evidence>
<dbReference type="OrthoDB" id="5401369at2"/>
<dbReference type="PANTHER" id="PTHR30136">
    <property type="entry name" value="HELIX-TURN-HELIX TRANSCRIPTIONAL REGULATOR, ICLR FAMILY"/>
    <property type="match status" value="1"/>
</dbReference>
<evidence type="ECO:0000256" key="1">
    <source>
        <dbReference type="ARBA" id="ARBA00023015"/>
    </source>
</evidence>